<organism evidence="2 3">
    <name type="scientific">Bryocella elongata</name>
    <dbReference type="NCBI Taxonomy" id="863522"/>
    <lineage>
        <taxon>Bacteria</taxon>
        <taxon>Pseudomonadati</taxon>
        <taxon>Acidobacteriota</taxon>
        <taxon>Terriglobia</taxon>
        <taxon>Terriglobales</taxon>
        <taxon>Acidobacteriaceae</taxon>
        <taxon>Bryocella</taxon>
    </lineage>
</organism>
<proteinExistence type="predicted"/>
<dbReference type="EMBL" id="FNVA01000003">
    <property type="protein sequence ID" value="SEG18470.1"/>
    <property type="molecule type" value="Genomic_DNA"/>
</dbReference>
<accession>A0A1H5Y4D8</accession>
<protein>
    <submittedName>
        <fullName evidence="2">Soil-associated protein, TIGR03435 family</fullName>
    </submittedName>
</protein>
<evidence type="ECO:0000313" key="2">
    <source>
        <dbReference type="EMBL" id="SEG18470.1"/>
    </source>
</evidence>
<name>A0A1H5Y4D8_9BACT</name>
<sequence>MRDLLRLVAAPFAFCVLFGIAASAQELAMAPPGSPRLSFDVVSVRPSAPPQPRQPCFIKGTPGGFGYQARCINVKTMIALMYKIPARQITSSPSWVNDELFDIDAKADKAYSLDDLHAMFQDLLADRFGLRFHTEKKEGNIYALTIDSSGLKMKPNTSAENFQIPFQGSIDGFTGIRVPMNYLCWQLGQFLQNDERPVVNMTGLTGNYDFKLVFLPELPPGIDKDALPPGFLDRPSLFTAVREQLGLKLTPQKGPVTYLVIDHIEKPTDKLRHLL</sequence>
<dbReference type="Proteomes" id="UP000236728">
    <property type="component" value="Unassembled WGS sequence"/>
</dbReference>
<reference evidence="2 3" key="1">
    <citation type="submission" date="2016-10" db="EMBL/GenBank/DDBJ databases">
        <authorList>
            <person name="de Groot N.N."/>
        </authorList>
    </citation>
    <scope>NUCLEOTIDE SEQUENCE [LARGE SCALE GENOMIC DNA]</scope>
    <source>
        <strain evidence="2 3">DSM 22489</strain>
    </source>
</reference>
<dbReference type="InterPro" id="IPR017801">
    <property type="entry name" value="DUF3738"/>
</dbReference>
<dbReference type="AlphaFoldDB" id="A0A1H5Y4D8"/>
<feature type="signal peptide" evidence="1">
    <location>
        <begin position="1"/>
        <end position="24"/>
    </location>
</feature>
<gene>
    <name evidence="2" type="ORF">SAMN05421819_2100</name>
</gene>
<keyword evidence="3" id="KW-1185">Reference proteome</keyword>
<dbReference type="RefSeq" id="WP_160115095.1">
    <property type="nucleotide sequence ID" value="NZ_FNVA01000003.1"/>
</dbReference>
<evidence type="ECO:0000256" key="1">
    <source>
        <dbReference type="SAM" id="SignalP"/>
    </source>
</evidence>
<dbReference type="OrthoDB" id="113385at2"/>
<dbReference type="NCBIfam" id="TIGR03435">
    <property type="entry name" value="Soli_TIGR03435"/>
    <property type="match status" value="1"/>
</dbReference>
<dbReference type="Pfam" id="PF12543">
    <property type="entry name" value="DUF3738"/>
    <property type="match status" value="1"/>
</dbReference>
<feature type="chain" id="PRO_5009290154" evidence="1">
    <location>
        <begin position="25"/>
        <end position="275"/>
    </location>
</feature>
<keyword evidence="1" id="KW-0732">Signal</keyword>
<evidence type="ECO:0000313" key="3">
    <source>
        <dbReference type="Proteomes" id="UP000236728"/>
    </source>
</evidence>